<gene>
    <name evidence="1" type="ORF">IFO71_13825</name>
</gene>
<organism evidence="1 2">
    <name type="scientific">Pseudomarimonas arenosa</name>
    <dbReference type="NCBI Taxonomy" id="2774145"/>
    <lineage>
        <taxon>Bacteria</taxon>
        <taxon>Pseudomonadati</taxon>
        <taxon>Pseudomonadota</taxon>
        <taxon>Gammaproteobacteria</taxon>
        <taxon>Lysobacterales</taxon>
        <taxon>Lysobacteraceae</taxon>
        <taxon>Pseudomarimonas</taxon>
    </lineage>
</organism>
<reference evidence="1 2" key="1">
    <citation type="submission" date="2020-09" db="EMBL/GenBank/DDBJ databases">
        <title>Pseudoxanthomonas sp. CAU 1598 isolated from sand of Yaerae Beach.</title>
        <authorList>
            <person name="Kim W."/>
        </authorList>
    </citation>
    <scope>NUCLEOTIDE SEQUENCE [LARGE SCALE GENOMIC DNA]</scope>
    <source>
        <strain evidence="1 2">CAU 1598</strain>
    </source>
</reference>
<dbReference type="EMBL" id="JACYTR010000032">
    <property type="protein sequence ID" value="MBD8526816.1"/>
    <property type="molecule type" value="Genomic_DNA"/>
</dbReference>
<sequence>MFDGGAEGKVLLSGCFDEVIELSGKSCVSRHFLGYSTAATVDVDRAYVGLLYRAYGGLLYRAYVGLL</sequence>
<dbReference type="Proteomes" id="UP000613768">
    <property type="component" value="Unassembled WGS sequence"/>
</dbReference>
<keyword evidence="2" id="KW-1185">Reference proteome</keyword>
<dbReference type="AlphaFoldDB" id="A0AAW3ZL99"/>
<dbReference type="RefSeq" id="WP_192030238.1">
    <property type="nucleotide sequence ID" value="NZ_JACYTR010000032.1"/>
</dbReference>
<accession>A0AAW3ZL99</accession>
<comment type="caution">
    <text evidence="1">The sequence shown here is derived from an EMBL/GenBank/DDBJ whole genome shotgun (WGS) entry which is preliminary data.</text>
</comment>
<evidence type="ECO:0000313" key="1">
    <source>
        <dbReference type="EMBL" id="MBD8526816.1"/>
    </source>
</evidence>
<proteinExistence type="predicted"/>
<name>A0AAW3ZL99_9GAMM</name>
<evidence type="ECO:0000313" key="2">
    <source>
        <dbReference type="Proteomes" id="UP000613768"/>
    </source>
</evidence>
<protein>
    <submittedName>
        <fullName evidence="1">Uncharacterized protein</fullName>
    </submittedName>
</protein>